<evidence type="ECO:0000256" key="3">
    <source>
        <dbReference type="ARBA" id="ARBA00023163"/>
    </source>
</evidence>
<dbReference type="Gene3D" id="1.10.10.60">
    <property type="entry name" value="Homeodomain-like"/>
    <property type="match status" value="1"/>
</dbReference>
<organism evidence="5 6">
    <name type="scientific">Methylobacterium oryzihabitans</name>
    <dbReference type="NCBI Taxonomy" id="2499852"/>
    <lineage>
        <taxon>Bacteria</taxon>
        <taxon>Pseudomonadati</taxon>
        <taxon>Pseudomonadota</taxon>
        <taxon>Alphaproteobacteria</taxon>
        <taxon>Hyphomicrobiales</taxon>
        <taxon>Methylobacteriaceae</taxon>
        <taxon>Methylobacterium</taxon>
    </lineage>
</organism>
<keyword evidence="6" id="KW-1185">Reference proteome</keyword>
<dbReference type="GO" id="GO:0043565">
    <property type="term" value="F:sequence-specific DNA binding"/>
    <property type="evidence" value="ECO:0007669"/>
    <property type="project" value="InterPro"/>
</dbReference>
<keyword evidence="3" id="KW-0804">Transcription</keyword>
<dbReference type="EMBL" id="SACP01000012">
    <property type="protein sequence ID" value="RVU17402.1"/>
    <property type="molecule type" value="Genomic_DNA"/>
</dbReference>
<accession>A0A437P572</accession>
<dbReference type="InterPro" id="IPR018060">
    <property type="entry name" value="HTH_AraC"/>
</dbReference>
<dbReference type="AlphaFoldDB" id="A0A437P572"/>
<comment type="caution">
    <text evidence="5">The sequence shown here is derived from an EMBL/GenBank/DDBJ whole genome shotgun (WGS) entry which is preliminary data.</text>
</comment>
<evidence type="ECO:0000313" key="6">
    <source>
        <dbReference type="Proteomes" id="UP000286997"/>
    </source>
</evidence>
<dbReference type="PANTHER" id="PTHR46796:SF2">
    <property type="entry name" value="TRANSCRIPTIONAL REGULATORY PROTEIN"/>
    <property type="match status" value="1"/>
</dbReference>
<keyword evidence="1" id="KW-0805">Transcription regulation</keyword>
<dbReference type="Proteomes" id="UP000286997">
    <property type="component" value="Unassembled WGS sequence"/>
</dbReference>
<reference evidence="5 6" key="1">
    <citation type="submission" date="2019-01" db="EMBL/GenBank/DDBJ databases">
        <authorList>
            <person name="Chen W.-M."/>
        </authorList>
    </citation>
    <scope>NUCLEOTIDE SEQUENCE [LARGE SCALE GENOMIC DNA]</scope>
    <source>
        <strain evidence="5 6">TER-1</strain>
    </source>
</reference>
<evidence type="ECO:0000313" key="5">
    <source>
        <dbReference type="EMBL" id="RVU17402.1"/>
    </source>
</evidence>
<dbReference type="RefSeq" id="WP_127729850.1">
    <property type="nucleotide sequence ID" value="NZ_SACP01000012.1"/>
</dbReference>
<name>A0A437P572_9HYPH</name>
<dbReference type="Pfam" id="PF02311">
    <property type="entry name" value="AraC_binding"/>
    <property type="match status" value="1"/>
</dbReference>
<dbReference type="Pfam" id="PF12833">
    <property type="entry name" value="HTH_18"/>
    <property type="match status" value="1"/>
</dbReference>
<dbReference type="InterPro" id="IPR014710">
    <property type="entry name" value="RmlC-like_jellyroll"/>
</dbReference>
<sequence>MPGRDRMRLWRDPSLPAGLDLLRASCFDHSYPLHSHDEFVVAVFSRGAQRHRVARHRGVASAGMLLVIPPGEVHAGEAAEPDRGWDYCAFYPPPGFLADLADDRLGGAGGLDFGAQLLRHDAAMSRVLLRAHAVLERSRDPLEKHCALAGALGALVARYGERTRGGAPPSSRAPIGDAIAFLEAHHHRPVRVGEVAAAAGLSEFHLMRVFRAATGLSVHHYLTQIRLRRAKDLLARGVGAAETAVAAGFFDQSHLINRFRAAFGVTPGRFAADSLSYSTPSGARMQAGPPASST</sequence>
<feature type="domain" description="HTH araC/xylS-type" evidence="4">
    <location>
        <begin position="176"/>
        <end position="273"/>
    </location>
</feature>
<proteinExistence type="predicted"/>
<dbReference type="SMART" id="SM00342">
    <property type="entry name" value="HTH_ARAC"/>
    <property type="match status" value="1"/>
</dbReference>
<gene>
    <name evidence="5" type="ORF">EOE48_13485</name>
</gene>
<protein>
    <submittedName>
        <fullName evidence="5">AraC family transcriptional regulator</fullName>
    </submittedName>
</protein>
<dbReference type="InterPro" id="IPR003313">
    <property type="entry name" value="AraC-bd"/>
</dbReference>
<dbReference type="Gene3D" id="2.60.120.10">
    <property type="entry name" value="Jelly Rolls"/>
    <property type="match status" value="1"/>
</dbReference>
<dbReference type="SUPFAM" id="SSF46689">
    <property type="entry name" value="Homeodomain-like"/>
    <property type="match status" value="2"/>
</dbReference>
<evidence type="ECO:0000256" key="1">
    <source>
        <dbReference type="ARBA" id="ARBA00023015"/>
    </source>
</evidence>
<evidence type="ECO:0000256" key="2">
    <source>
        <dbReference type="ARBA" id="ARBA00023125"/>
    </source>
</evidence>
<dbReference type="InterPro" id="IPR050204">
    <property type="entry name" value="AraC_XylS_family_regulators"/>
</dbReference>
<dbReference type="InterPro" id="IPR037923">
    <property type="entry name" value="HTH-like"/>
</dbReference>
<dbReference type="InterPro" id="IPR009057">
    <property type="entry name" value="Homeodomain-like_sf"/>
</dbReference>
<dbReference type="GO" id="GO:0003700">
    <property type="term" value="F:DNA-binding transcription factor activity"/>
    <property type="evidence" value="ECO:0007669"/>
    <property type="project" value="InterPro"/>
</dbReference>
<keyword evidence="2" id="KW-0238">DNA-binding</keyword>
<dbReference type="PANTHER" id="PTHR46796">
    <property type="entry name" value="HTH-TYPE TRANSCRIPTIONAL ACTIVATOR RHAS-RELATED"/>
    <property type="match status" value="1"/>
</dbReference>
<dbReference type="OrthoDB" id="9809338at2"/>
<dbReference type="PROSITE" id="PS01124">
    <property type="entry name" value="HTH_ARAC_FAMILY_2"/>
    <property type="match status" value="1"/>
</dbReference>
<evidence type="ECO:0000259" key="4">
    <source>
        <dbReference type="PROSITE" id="PS01124"/>
    </source>
</evidence>
<dbReference type="SUPFAM" id="SSF51215">
    <property type="entry name" value="Regulatory protein AraC"/>
    <property type="match status" value="1"/>
</dbReference>